<comment type="caution">
    <text evidence="1">The sequence shown here is derived from an EMBL/GenBank/DDBJ whole genome shotgun (WGS) entry which is preliminary data.</text>
</comment>
<dbReference type="EMBL" id="JBHRSK010000018">
    <property type="protein sequence ID" value="MFC2970352.1"/>
    <property type="molecule type" value="Genomic_DNA"/>
</dbReference>
<dbReference type="Proteomes" id="UP001595443">
    <property type="component" value="Unassembled WGS sequence"/>
</dbReference>
<keyword evidence="2" id="KW-1185">Reference proteome</keyword>
<gene>
    <name evidence="1" type="ORF">ACFOES_19825</name>
</gene>
<dbReference type="RefSeq" id="WP_377835226.1">
    <property type="nucleotide sequence ID" value="NZ_JBHRSK010000018.1"/>
</dbReference>
<accession>A0ABV7AM39</accession>
<name>A0ABV7AM39_9RHOB</name>
<protein>
    <recommendedName>
        <fullName evidence="3">DUF4760 domain-containing protein</fullName>
    </recommendedName>
</protein>
<evidence type="ECO:0008006" key="3">
    <source>
        <dbReference type="Google" id="ProtNLM"/>
    </source>
</evidence>
<organism evidence="1 2">
    <name type="scientific">Acidimangrovimonas pyrenivorans</name>
    <dbReference type="NCBI Taxonomy" id="2030798"/>
    <lineage>
        <taxon>Bacteria</taxon>
        <taxon>Pseudomonadati</taxon>
        <taxon>Pseudomonadota</taxon>
        <taxon>Alphaproteobacteria</taxon>
        <taxon>Rhodobacterales</taxon>
        <taxon>Paracoccaceae</taxon>
        <taxon>Acidimangrovimonas</taxon>
    </lineage>
</organism>
<proteinExistence type="predicted"/>
<sequence>MTVKTLTDIAIALAAVFGSFTAWKGLTIWREQNVWQEDNNLARRLLIALYQYRDSIYSVRHPAMAVSEMELDVGDPPDLPEDKKRSRGVILAYSRRWERHLPQRNELDALLIEADAVWGKKLSEMAEPLKLLEHELYAYIWLYLDAHFRGAPELRAQFQKILASKRDILYDTMDEEDEYRIDFNKKLAPLEDYLRTKMGRQR</sequence>
<reference evidence="2" key="1">
    <citation type="journal article" date="2019" name="Int. J. Syst. Evol. Microbiol.">
        <title>The Global Catalogue of Microorganisms (GCM) 10K type strain sequencing project: providing services to taxonomists for standard genome sequencing and annotation.</title>
        <authorList>
            <consortium name="The Broad Institute Genomics Platform"/>
            <consortium name="The Broad Institute Genome Sequencing Center for Infectious Disease"/>
            <person name="Wu L."/>
            <person name="Ma J."/>
        </authorList>
    </citation>
    <scope>NUCLEOTIDE SEQUENCE [LARGE SCALE GENOMIC DNA]</scope>
    <source>
        <strain evidence="2">KCTC 62192</strain>
    </source>
</reference>
<evidence type="ECO:0000313" key="2">
    <source>
        <dbReference type="Proteomes" id="UP001595443"/>
    </source>
</evidence>
<evidence type="ECO:0000313" key="1">
    <source>
        <dbReference type="EMBL" id="MFC2970352.1"/>
    </source>
</evidence>